<dbReference type="EMBL" id="JAWDJX010000001">
    <property type="protein sequence ID" value="KAK3058702.1"/>
    <property type="molecule type" value="Genomic_DNA"/>
</dbReference>
<name>A0AAJ0GJA9_9PEZI</name>
<evidence type="ECO:0000313" key="2">
    <source>
        <dbReference type="Proteomes" id="UP001271007"/>
    </source>
</evidence>
<dbReference type="AlphaFoldDB" id="A0AAJ0GJA9"/>
<comment type="caution">
    <text evidence="1">The sequence shown here is derived from an EMBL/GenBank/DDBJ whole genome shotgun (WGS) entry which is preliminary data.</text>
</comment>
<accession>A0AAJ0GJA9</accession>
<sequence length="79" mass="8890">MPPIAKDETKVETKDVTFETFSAKQQPWKTIWPAPAEASDKTRGFGFKPGELMVFDGNAGNFFPHGEWKLEQESSKKDA</sequence>
<protein>
    <submittedName>
        <fullName evidence="1">Uncharacterized protein</fullName>
    </submittedName>
</protein>
<reference evidence="1" key="1">
    <citation type="submission" date="2023-04" db="EMBL/GenBank/DDBJ databases">
        <title>Black Yeasts Isolated from many extreme environments.</title>
        <authorList>
            <person name="Coleine C."/>
            <person name="Stajich J.E."/>
            <person name="Selbmann L."/>
        </authorList>
    </citation>
    <scope>NUCLEOTIDE SEQUENCE</scope>
    <source>
        <strain evidence="1">CCFEE 5312</strain>
    </source>
</reference>
<gene>
    <name evidence="1" type="ORF">LTR09_000267</name>
</gene>
<dbReference type="Proteomes" id="UP001271007">
    <property type="component" value="Unassembled WGS sequence"/>
</dbReference>
<keyword evidence="2" id="KW-1185">Reference proteome</keyword>
<evidence type="ECO:0000313" key="1">
    <source>
        <dbReference type="EMBL" id="KAK3058702.1"/>
    </source>
</evidence>
<proteinExistence type="predicted"/>
<organism evidence="1 2">
    <name type="scientific">Extremus antarcticus</name>
    <dbReference type="NCBI Taxonomy" id="702011"/>
    <lineage>
        <taxon>Eukaryota</taxon>
        <taxon>Fungi</taxon>
        <taxon>Dikarya</taxon>
        <taxon>Ascomycota</taxon>
        <taxon>Pezizomycotina</taxon>
        <taxon>Dothideomycetes</taxon>
        <taxon>Dothideomycetidae</taxon>
        <taxon>Mycosphaerellales</taxon>
        <taxon>Extremaceae</taxon>
        <taxon>Extremus</taxon>
    </lineage>
</organism>